<evidence type="ECO:0000313" key="2">
    <source>
        <dbReference type="Proteomes" id="UP001231924"/>
    </source>
</evidence>
<sequence>MSTAQREQARRDALRVAAVLRTNTPDDPTIRAAAQLLEDWRTDEPVRDALRPVFAAAVPDQRALIALGDIDAWLRDGRVARAWWETAAAGPDEALAAEAAWKVGCAHRRAGRRDVAAPFLRQAAAGGWTDEAETRRRVARERAAEDAARREEDRLRSAQRCLDADDAEGAEALLQDVERPDSRLGGPCLPEWEQGLHGELAFRRGDLDEAIEHFDAAGTDRHGRLRRAQLAVLQDDAPRAYVYTMGLADDEDEIGDAARLLIRLHVDLIAAGMPIDDEGWVCMSGCCCDAECEASCGWVDDED</sequence>
<dbReference type="Proteomes" id="UP001231924">
    <property type="component" value="Unassembled WGS sequence"/>
</dbReference>
<organism evidence="1 2">
    <name type="scientific">Actinomycetospora termitidis</name>
    <dbReference type="NCBI Taxonomy" id="3053470"/>
    <lineage>
        <taxon>Bacteria</taxon>
        <taxon>Bacillati</taxon>
        <taxon>Actinomycetota</taxon>
        <taxon>Actinomycetes</taxon>
        <taxon>Pseudonocardiales</taxon>
        <taxon>Pseudonocardiaceae</taxon>
        <taxon>Actinomycetospora</taxon>
    </lineage>
</organism>
<reference evidence="1 2" key="1">
    <citation type="submission" date="2023-06" db="EMBL/GenBank/DDBJ databases">
        <title>Actinomycetospora Odt1-22.</title>
        <authorList>
            <person name="Supong K."/>
        </authorList>
    </citation>
    <scope>NUCLEOTIDE SEQUENCE [LARGE SCALE GENOMIC DNA]</scope>
    <source>
        <strain evidence="1 2">Odt1-22</strain>
    </source>
</reference>
<dbReference type="EMBL" id="JASVWF010000001">
    <property type="protein sequence ID" value="MDL5154458.1"/>
    <property type="molecule type" value="Genomic_DNA"/>
</dbReference>
<accession>A0ABT7M1B8</accession>
<proteinExistence type="predicted"/>
<dbReference type="InterPro" id="IPR011990">
    <property type="entry name" value="TPR-like_helical_dom_sf"/>
</dbReference>
<gene>
    <name evidence="1" type="ORF">QRT03_00655</name>
</gene>
<evidence type="ECO:0008006" key="3">
    <source>
        <dbReference type="Google" id="ProtNLM"/>
    </source>
</evidence>
<comment type="caution">
    <text evidence="1">The sequence shown here is derived from an EMBL/GenBank/DDBJ whole genome shotgun (WGS) entry which is preliminary data.</text>
</comment>
<evidence type="ECO:0000313" key="1">
    <source>
        <dbReference type="EMBL" id="MDL5154458.1"/>
    </source>
</evidence>
<dbReference type="Gene3D" id="1.25.40.10">
    <property type="entry name" value="Tetratricopeptide repeat domain"/>
    <property type="match status" value="1"/>
</dbReference>
<keyword evidence="2" id="KW-1185">Reference proteome</keyword>
<dbReference type="RefSeq" id="WP_286050495.1">
    <property type="nucleotide sequence ID" value="NZ_JASVWF010000001.1"/>
</dbReference>
<protein>
    <recommendedName>
        <fullName evidence="3">Tetratricopeptide repeat protein</fullName>
    </recommendedName>
</protein>
<name>A0ABT7M1B8_9PSEU</name>